<dbReference type="CDD" id="cd00054">
    <property type="entry name" value="EGF_CA"/>
    <property type="match status" value="1"/>
</dbReference>
<dbReference type="InterPro" id="IPR000742">
    <property type="entry name" value="EGF"/>
</dbReference>
<proteinExistence type="predicted"/>
<feature type="disulfide bond" evidence="1">
    <location>
        <begin position="161"/>
        <end position="170"/>
    </location>
</feature>
<evidence type="ECO:0000313" key="4">
    <source>
        <dbReference type="EnsemblMetazoa" id="AMAM012283-PA"/>
    </source>
</evidence>
<dbReference type="VEuPathDB" id="VectorBase:AMAM012283"/>
<feature type="compositionally biased region" description="Low complexity" evidence="2">
    <location>
        <begin position="247"/>
        <end position="265"/>
    </location>
</feature>
<dbReference type="PANTHER" id="PTHR46901">
    <property type="entry name" value="GH04942P"/>
    <property type="match status" value="1"/>
</dbReference>
<dbReference type="PROSITE" id="PS01186">
    <property type="entry name" value="EGF_2"/>
    <property type="match status" value="1"/>
</dbReference>
<keyword evidence="1" id="KW-0245">EGF-like domain</keyword>
<evidence type="ECO:0000259" key="3">
    <source>
        <dbReference type="PROSITE" id="PS50026"/>
    </source>
</evidence>
<dbReference type="Gene3D" id="2.60.120.260">
    <property type="entry name" value="Galactose-binding domain-like"/>
    <property type="match status" value="1"/>
</dbReference>
<sequence length="327" mass="36594">MNANTSANGGTRILPKDDIVFIGGFRLEILDAREKPVLNLTPSSKEKRFVRDDATAQQFQVSLPRNFTCRDCTLRLVRQADEWGGNYRFWSCADVDVVPRREHHETCSGHGKFIARCKCDRKYYGPRCEFWDECVSNQDCGIQGTCVDLGGTSLPRRQCYCRLGWFGPGCNKKSPIKSTDIDYSVYKAKTLSPDLNVYWRVLKEQSELEVVLKVNGTSWVALGWRPRKLTAECKNFPLIAAPGAAPASEAGVAEPEPASEPTSEPGKNDFTLSVKKKSHNSIDFGVCLQSPTLSQNQVQNQERNQERNRALNRALSRVSCVLAVIGR</sequence>
<feature type="domain" description="EGF-like" evidence="3">
    <location>
        <begin position="130"/>
        <end position="171"/>
    </location>
</feature>
<protein>
    <submittedName>
        <fullName evidence="4">EGF-like domain-containing protein</fullName>
    </submittedName>
</protein>
<dbReference type="Proteomes" id="UP000075901">
    <property type="component" value="Unassembled WGS sequence"/>
</dbReference>
<feature type="region of interest" description="Disordered" evidence="2">
    <location>
        <begin position="247"/>
        <end position="271"/>
    </location>
</feature>
<evidence type="ECO:0000313" key="5">
    <source>
        <dbReference type="Proteomes" id="UP000075901"/>
    </source>
</evidence>
<dbReference type="PROSITE" id="PS50026">
    <property type="entry name" value="EGF_3"/>
    <property type="match status" value="1"/>
</dbReference>
<keyword evidence="1" id="KW-1015">Disulfide bond</keyword>
<dbReference type="PANTHER" id="PTHR46901:SF2">
    <property type="entry name" value="GH04942P"/>
    <property type="match status" value="1"/>
</dbReference>
<accession>A0A182SS37</accession>
<name>A0A182SS37_9DIPT</name>
<dbReference type="AlphaFoldDB" id="A0A182SS37"/>
<organism evidence="4 5">
    <name type="scientific">Anopheles maculatus</name>
    <dbReference type="NCBI Taxonomy" id="74869"/>
    <lineage>
        <taxon>Eukaryota</taxon>
        <taxon>Metazoa</taxon>
        <taxon>Ecdysozoa</taxon>
        <taxon>Arthropoda</taxon>
        <taxon>Hexapoda</taxon>
        <taxon>Insecta</taxon>
        <taxon>Pterygota</taxon>
        <taxon>Neoptera</taxon>
        <taxon>Endopterygota</taxon>
        <taxon>Diptera</taxon>
        <taxon>Nematocera</taxon>
        <taxon>Culicoidea</taxon>
        <taxon>Culicidae</taxon>
        <taxon>Anophelinae</taxon>
        <taxon>Anopheles</taxon>
        <taxon>Anopheles maculatus group</taxon>
    </lineage>
</organism>
<reference evidence="4" key="2">
    <citation type="submission" date="2020-05" db="UniProtKB">
        <authorList>
            <consortium name="EnsemblMetazoa"/>
        </authorList>
    </citation>
    <scope>IDENTIFICATION</scope>
    <source>
        <strain evidence="4">maculatus3</strain>
    </source>
</reference>
<reference evidence="5" key="1">
    <citation type="submission" date="2013-09" db="EMBL/GenBank/DDBJ databases">
        <title>The Genome Sequence of Anopheles maculatus species B.</title>
        <authorList>
            <consortium name="The Broad Institute Genomics Platform"/>
            <person name="Neafsey D.E."/>
            <person name="Besansky N."/>
            <person name="Howell P."/>
            <person name="Walton C."/>
            <person name="Young S.K."/>
            <person name="Zeng Q."/>
            <person name="Gargeya S."/>
            <person name="Fitzgerald M."/>
            <person name="Haas B."/>
            <person name="Abouelleil A."/>
            <person name="Allen A.W."/>
            <person name="Alvarado L."/>
            <person name="Arachchi H.M."/>
            <person name="Berlin A.M."/>
            <person name="Chapman S.B."/>
            <person name="Gainer-Dewar J."/>
            <person name="Goldberg J."/>
            <person name="Griggs A."/>
            <person name="Gujja S."/>
            <person name="Hansen M."/>
            <person name="Howarth C."/>
            <person name="Imamovic A."/>
            <person name="Ireland A."/>
            <person name="Larimer J."/>
            <person name="McCowan C."/>
            <person name="Murphy C."/>
            <person name="Pearson M."/>
            <person name="Poon T.W."/>
            <person name="Priest M."/>
            <person name="Roberts A."/>
            <person name="Saif S."/>
            <person name="Shea T."/>
            <person name="Sisk P."/>
            <person name="Sykes S."/>
            <person name="Wortman J."/>
            <person name="Nusbaum C."/>
            <person name="Birren B."/>
        </authorList>
    </citation>
    <scope>NUCLEOTIDE SEQUENCE [LARGE SCALE GENOMIC DNA]</scope>
    <source>
        <strain evidence="5">maculatus3</strain>
    </source>
</reference>
<evidence type="ECO:0000256" key="2">
    <source>
        <dbReference type="SAM" id="MobiDB-lite"/>
    </source>
</evidence>
<evidence type="ECO:0000256" key="1">
    <source>
        <dbReference type="PROSITE-ProRule" id="PRU00076"/>
    </source>
</evidence>
<comment type="caution">
    <text evidence="1">Lacks conserved residue(s) required for the propagation of feature annotation.</text>
</comment>
<dbReference type="EnsemblMetazoa" id="AMAM012283-RA">
    <property type="protein sequence ID" value="AMAM012283-PA"/>
    <property type="gene ID" value="AMAM012283"/>
</dbReference>
<dbReference type="PROSITE" id="PS00022">
    <property type="entry name" value="EGF_1"/>
    <property type="match status" value="1"/>
</dbReference>
<keyword evidence="5" id="KW-1185">Reference proteome</keyword>